<sequence length="209" mass="23643">MWTETLPTVLLGLRAVCAINKDNNHSLSQMVYGKTIRLPGEFFDDSKHHPDAEEFVQQLQKNMEMLKPLNEKHHSKTKNSLGVINMSSTKLSVEEERILSLGLRFVPPNKSIPDIPKIIAGVEGAIRSLNHVETLKVRNAVTQVLYRSTQQTVPSNRYHSPINRLRKSRSIVITKSDKGNQTISLKVITIVDILEEIVIPEIVKFLISM</sequence>
<proteinExistence type="predicted"/>
<accession>A0ABY6LFB6</accession>
<name>A0ABY6LFB6_9ARAC</name>
<organism evidence="1 2">
    <name type="scientific">Cordylochernes scorpioides</name>
    <dbReference type="NCBI Taxonomy" id="51811"/>
    <lineage>
        <taxon>Eukaryota</taxon>
        <taxon>Metazoa</taxon>
        <taxon>Ecdysozoa</taxon>
        <taxon>Arthropoda</taxon>
        <taxon>Chelicerata</taxon>
        <taxon>Arachnida</taxon>
        <taxon>Pseudoscorpiones</taxon>
        <taxon>Cheliferoidea</taxon>
        <taxon>Chernetidae</taxon>
        <taxon>Cordylochernes</taxon>
    </lineage>
</organism>
<dbReference type="EMBL" id="CP092880">
    <property type="protein sequence ID" value="UYV79887.1"/>
    <property type="molecule type" value="Genomic_DNA"/>
</dbReference>
<dbReference type="PANTHER" id="PTHR38681">
    <property type="entry name" value="RETROVIRUS-RELATED POL POLYPROTEIN FROM TRANSPOSON 412-LIKE PROTEIN-RELATED"/>
    <property type="match status" value="1"/>
</dbReference>
<evidence type="ECO:0000313" key="2">
    <source>
        <dbReference type="Proteomes" id="UP001235939"/>
    </source>
</evidence>
<keyword evidence="2" id="KW-1185">Reference proteome</keyword>
<dbReference type="PANTHER" id="PTHR38681:SF1">
    <property type="entry name" value="RETROVIRUS-RELATED POL POLYPROTEIN FROM TRANSPOSON 412-LIKE PROTEIN"/>
    <property type="match status" value="1"/>
</dbReference>
<gene>
    <name evidence="1" type="ORF">LAZ67_18000983</name>
</gene>
<reference evidence="1 2" key="1">
    <citation type="submission" date="2022-01" db="EMBL/GenBank/DDBJ databases">
        <title>A chromosomal length assembly of Cordylochernes scorpioides.</title>
        <authorList>
            <person name="Zeh D."/>
            <person name="Zeh J."/>
        </authorList>
    </citation>
    <scope>NUCLEOTIDE SEQUENCE [LARGE SCALE GENOMIC DNA]</scope>
    <source>
        <strain evidence="1">IN4F17</strain>
        <tissue evidence="1">Whole Body</tissue>
    </source>
</reference>
<dbReference type="Proteomes" id="UP001235939">
    <property type="component" value="Chromosome 18"/>
</dbReference>
<protein>
    <submittedName>
        <fullName evidence="1">Uncharacterized protein</fullName>
    </submittedName>
</protein>
<evidence type="ECO:0000313" key="1">
    <source>
        <dbReference type="EMBL" id="UYV79887.1"/>
    </source>
</evidence>